<dbReference type="Proteomes" id="UP001153076">
    <property type="component" value="Unassembled WGS sequence"/>
</dbReference>
<evidence type="ECO:0000256" key="1">
    <source>
        <dbReference type="ARBA" id="ARBA00022729"/>
    </source>
</evidence>
<feature type="signal peptide" evidence="2">
    <location>
        <begin position="1"/>
        <end position="24"/>
    </location>
</feature>
<name>A0A9Q1QMK1_9CARY</name>
<reference evidence="4" key="1">
    <citation type="submission" date="2022-04" db="EMBL/GenBank/DDBJ databases">
        <title>Carnegiea gigantea Genome sequencing and assembly v2.</title>
        <authorList>
            <person name="Copetti D."/>
            <person name="Sanderson M.J."/>
            <person name="Burquez A."/>
            <person name="Wojciechowski M.F."/>
        </authorList>
    </citation>
    <scope>NUCLEOTIDE SEQUENCE</scope>
    <source>
        <strain evidence="4">SGP5-SGP5p</strain>
        <tissue evidence="4">Aerial part</tissue>
    </source>
</reference>
<evidence type="ECO:0000256" key="2">
    <source>
        <dbReference type="SAM" id="SignalP"/>
    </source>
</evidence>
<evidence type="ECO:0000313" key="5">
    <source>
        <dbReference type="Proteomes" id="UP001153076"/>
    </source>
</evidence>
<dbReference type="PANTHER" id="PTHR31080">
    <property type="entry name" value="PECTINESTERASE INHIBITOR-LIKE"/>
    <property type="match status" value="1"/>
</dbReference>
<dbReference type="InterPro" id="IPR006501">
    <property type="entry name" value="Pectinesterase_inhib_dom"/>
</dbReference>
<evidence type="ECO:0000259" key="3">
    <source>
        <dbReference type="SMART" id="SM00856"/>
    </source>
</evidence>
<dbReference type="GO" id="GO:0004857">
    <property type="term" value="F:enzyme inhibitor activity"/>
    <property type="evidence" value="ECO:0007669"/>
    <property type="project" value="InterPro"/>
</dbReference>
<dbReference type="Pfam" id="PF04043">
    <property type="entry name" value="PMEI"/>
    <property type="match status" value="1"/>
</dbReference>
<protein>
    <recommendedName>
        <fullName evidence="3">Pectinesterase inhibitor domain-containing protein</fullName>
    </recommendedName>
</protein>
<accession>A0A9Q1QMK1</accession>
<dbReference type="NCBIfam" id="TIGR01614">
    <property type="entry name" value="PME_inhib"/>
    <property type="match status" value="1"/>
</dbReference>
<feature type="domain" description="Pectinesterase inhibitor" evidence="3">
    <location>
        <begin position="17"/>
        <end position="178"/>
    </location>
</feature>
<feature type="chain" id="PRO_5040494226" description="Pectinesterase inhibitor domain-containing protein" evidence="2">
    <location>
        <begin position="25"/>
        <end position="195"/>
    </location>
</feature>
<proteinExistence type="predicted"/>
<organism evidence="4 5">
    <name type="scientific">Carnegiea gigantea</name>
    <dbReference type="NCBI Taxonomy" id="171969"/>
    <lineage>
        <taxon>Eukaryota</taxon>
        <taxon>Viridiplantae</taxon>
        <taxon>Streptophyta</taxon>
        <taxon>Embryophyta</taxon>
        <taxon>Tracheophyta</taxon>
        <taxon>Spermatophyta</taxon>
        <taxon>Magnoliopsida</taxon>
        <taxon>eudicotyledons</taxon>
        <taxon>Gunneridae</taxon>
        <taxon>Pentapetalae</taxon>
        <taxon>Caryophyllales</taxon>
        <taxon>Cactineae</taxon>
        <taxon>Cactaceae</taxon>
        <taxon>Cactoideae</taxon>
        <taxon>Echinocereeae</taxon>
        <taxon>Carnegiea</taxon>
    </lineage>
</organism>
<evidence type="ECO:0000313" key="4">
    <source>
        <dbReference type="EMBL" id="KAJ8447329.1"/>
    </source>
</evidence>
<dbReference type="Gene3D" id="1.20.140.40">
    <property type="entry name" value="Invertase/pectin methylesterase inhibitor family protein"/>
    <property type="match status" value="1"/>
</dbReference>
<keyword evidence="5" id="KW-1185">Reference proteome</keyword>
<comment type="caution">
    <text evidence="4">The sequence shown here is derived from an EMBL/GenBank/DDBJ whole genome shotgun (WGS) entry which is preliminary data.</text>
</comment>
<dbReference type="PANTHER" id="PTHR31080:SF207">
    <property type="entry name" value="PECTINESTERASE INHIBITOR 9"/>
    <property type="match status" value="1"/>
</dbReference>
<dbReference type="SUPFAM" id="SSF101148">
    <property type="entry name" value="Plant invertase/pectin methylesterase inhibitor"/>
    <property type="match status" value="1"/>
</dbReference>
<dbReference type="OrthoDB" id="1430376at2759"/>
<dbReference type="SMART" id="SM00856">
    <property type="entry name" value="PMEI"/>
    <property type="match status" value="1"/>
</dbReference>
<dbReference type="AlphaFoldDB" id="A0A9Q1QMK1"/>
<sequence length="195" mass="21772">MARYTIPLLLLSLSILLLAGSANGCRRTTRYPKACERALSMYLNSTYPSHQQLAQVALRVSLARAKFAQAYLTKLASNYEEGHGLEFQALGECLDQIKDSVAQLRQSLVELQKYSQERVLDNFMWHMSNAETWTSTALTDQMGCVEAISTSLYGKQVKAVIEGRVTEVAQATSNALALLNQFIMAQRFVHGNHRP</sequence>
<dbReference type="InterPro" id="IPR035513">
    <property type="entry name" value="Invertase/methylesterase_inhib"/>
</dbReference>
<dbReference type="CDD" id="cd15798">
    <property type="entry name" value="PMEI-like_3"/>
    <property type="match status" value="1"/>
</dbReference>
<gene>
    <name evidence="4" type="ORF">Cgig2_013106</name>
</gene>
<dbReference type="InterPro" id="IPR051955">
    <property type="entry name" value="PME_Inhibitor"/>
</dbReference>
<dbReference type="EMBL" id="JAKOGI010000039">
    <property type="protein sequence ID" value="KAJ8447329.1"/>
    <property type="molecule type" value="Genomic_DNA"/>
</dbReference>
<keyword evidence="1 2" id="KW-0732">Signal</keyword>